<evidence type="ECO:0000256" key="1">
    <source>
        <dbReference type="SAM" id="Phobius"/>
    </source>
</evidence>
<name>A0A6A6ZJC3_9PLEO</name>
<keyword evidence="1" id="KW-0812">Transmembrane</keyword>
<dbReference type="Proteomes" id="UP000799424">
    <property type="component" value="Unassembled WGS sequence"/>
</dbReference>
<dbReference type="EMBL" id="MU006239">
    <property type="protein sequence ID" value="KAF2820843.1"/>
    <property type="molecule type" value="Genomic_DNA"/>
</dbReference>
<reference evidence="2" key="1">
    <citation type="journal article" date="2020" name="Stud. Mycol.">
        <title>101 Dothideomycetes genomes: a test case for predicting lifestyles and emergence of pathogens.</title>
        <authorList>
            <person name="Haridas S."/>
            <person name="Albert R."/>
            <person name="Binder M."/>
            <person name="Bloem J."/>
            <person name="Labutti K."/>
            <person name="Salamov A."/>
            <person name="Andreopoulos B."/>
            <person name="Baker S."/>
            <person name="Barry K."/>
            <person name="Bills G."/>
            <person name="Bluhm B."/>
            <person name="Cannon C."/>
            <person name="Castanera R."/>
            <person name="Culley D."/>
            <person name="Daum C."/>
            <person name="Ezra D."/>
            <person name="Gonzalez J."/>
            <person name="Henrissat B."/>
            <person name="Kuo A."/>
            <person name="Liang C."/>
            <person name="Lipzen A."/>
            <person name="Lutzoni F."/>
            <person name="Magnuson J."/>
            <person name="Mondo S."/>
            <person name="Nolan M."/>
            <person name="Ohm R."/>
            <person name="Pangilinan J."/>
            <person name="Park H.-J."/>
            <person name="Ramirez L."/>
            <person name="Alfaro M."/>
            <person name="Sun H."/>
            <person name="Tritt A."/>
            <person name="Yoshinaga Y."/>
            <person name="Zwiers L.-H."/>
            <person name="Turgeon B."/>
            <person name="Goodwin S."/>
            <person name="Spatafora J."/>
            <person name="Crous P."/>
            <person name="Grigoriev I."/>
        </authorList>
    </citation>
    <scope>NUCLEOTIDE SEQUENCE</scope>
    <source>
        <strain evidence="2">CBS 113818</strain>
    </source>
</reference>
<proteinExistence type="predicted"/>
<evidence type="ECO:0000313" key="2">
    <source>
        <dbReference type="EMBL" id="KAF2820843.1"/>
    </source>
</evidence>
<feature type="transmembrane region" description="Helical" evidence="1">
    <location>
        <begin position="24"/>
        <end position="46"/>
    </location>
</feature>
<keyword evidence="1" id="KW-0472">Membrane</keyword>
<accession>A0A6A6ZJC3</accession>
<keyword evidence="1" id="KW-1133">Transmembrane helix</keyword>
<gene>
    <name evidence="2" type="ORF">CC86DRAFT_374140</name>
</gene>
<sequence length="51" mass="5431">MTESELDADTSEVPVILEIMSDSLVGMGLMDVFAILTPIVRLVLVWGGAPV</sequence>
<keyword evidence="3" id="KW-1185">Reference proteome</keyword>
<evidence type="ECO:0000313" key="3">
    <source>
        <dbReference type="Proteomes" id="UP000799424"/>
    </source>
</evidence>
<dbReference type="AlphaFoldDB" id="A0A6A6ZJC3"/>
<protein>
    <submittedName>
        <fullName evidence="2">Uncharacterized protein</fullName>
    </submittedName>
</protein>
<organism evidence="2 3">
    <name type="scientific">Ophiobolus disseminans</name>
    <dbReference type="NCBI Taxonomy" id="1469910"/>
    <lineage>
        <taxon>Eukaryota</taxon>
        <taxon>Fungi</taxon>
        <taxon>Dikarya</taxon>
        <taxon>Ascomycota</taxon>
        <taxon>Pezizomycotina</taxon>
        <taxon>Dothideomycetes</taxon>
        <taxon>Pleosporomycetidae</taxon>
        <taxon>Pleosporales</taxon>
        <taxon>Pleosporineae</taxon>
        <taxon>Phaeosphaeriaceae</taxon>
        <taxon>Ophiobolus</taxon>
    </lineage>
</organism>